<reference evidence="6" key="1">
    <citation type="submission" date="2017-08" db="EMBL/GenBank/DDBJ databases">
        <authorList>
            <person name="Grouzdev D.S."/>
            <person name="Gaisin V.A."/>
            <person name="Rysina M.S."/>
            <person name="Gorlenko V.M."/>
        </authorList>
    </citation>
    <scope>NUCLEOTIDE SEQUENCE [LARGE SCALE GENOMIC DNA]</scope>
    <source>
        <strain evidence="6">Kir15-3F</strain>
    </source>
</reference>
<dbReference type="Proteomes" id="UP000220527">
    <property type="component" value="Unassembled WGS sequence"/>
</dbReference>
<dbReference type="PANTHER" id="PTHR10357">
    <property type="entry name" value="ALPHA-AMYLASE FAMILY MEMBER"/>
    <property type="match status" value="1"/>
</dbReference>
<dbReference type="Pfam" id="PF16657">
    <property type="entry name" value="Malt_amylase_C"/>
    <property type="match status" value="1"/>
</dbReference>
<keyword evidence="3" id="KW-0326">Glycosidase</keyword>
<dbReference type="FunFam" id="3.90.400.10:FF:000002">
    <property type="entry name" value="Sucrose isomerase"/>
    <property type="match status" value="1"/>
</dbReference>
<evidence type="ECO:0000259" key="4">
    <source>
        <dbReference type="SMART" id="SM00642"/>
    </source>
</evidence>
<dbReference type="InterPro" id="IPR013780">
    <property type="entry name" value="Glyco_hydro_b"/>
</dbReference>
<dbReference type="GO" id="GO:0009313">
    <property type="term" value="P:oligosaccharide catabolic process"/>
    <property type="evidence" value="ECO:0007669"/>
    <property type="project" value="TreeGrafter"/>
</dbReference>
<dbReference type="OrthoDB" id="9805159at2"/>
<dbReference type="AlphaFoldDB" id="A0A2A6RHJ2"/>
<keyword evidence="2" id="KW-0378">Hydrolase</keyword>
<sequence>MTNHIPWWQSGTIYQIYPRSFQDSNGDGVGDLPGIIQRLPYLQWLGVDALWLSPIYPSPMADFGYDVADYTNVDPLFGSLDDLDQLVRETHARGMRLILDLVPNHTSDEHPWFVQARATRENPYRDWYIWRDPAPDGGPPNNWLSHFGGPAWTLDPATGQYYLHLFDPKQPDLNWRNPEVRQAIYEVMRFWFARGVDGFRIDVIWMLIKHPELPDNPLDPDWTPAAKPQNRLQRIYDQHQPEVHEIIREMRCVADEFPERVLIGEIYLPIEQLVSYYGSKLDEVHLPYNFNLLKLKDWHASAVRDLVEHYERALPAGAWPNWVLGNHDQPRLATRVGQAAARLGQMLLLTLRGTPTIYYGDELGMENVPIPAEQIVDPQGIRAPGWGRDPERTPMQWDDSLGAGFTTGIPWLPLAADYARRNVALQREGNRSLLTLTRRLLELRRSHAALSVGRYSTCPTANQDVFAYLRSDGTTQLLVLLNFDSQPVSLDMSSHGAEGDILVSSLMDREGSLDLASLNLRPHEGLVVALR</sequence>
<comment type="caution">
    <text evidence="5">The sequence shown here is derived from an EMBL/GenBank/DDBJ whole genome shotgun (WGS) entry which is preliminary data.</text>
</comment>
<gene>
    <name evidence="5" type="ORF">CJ255_13165</name>
</gene>
<dbReference type="EMBL" id="NQWI01000060">
    <property type="protein sequence ID" value="PDW02594.1"/>
    <property type="molecule type" value="Genomic_DNA"/>
</dbReference>
<protein>
    <submittedName>
        <fullName evidence="5">Alpha-amylase</fullName>
    </submittedName>
</protein>
<proteinExistence type="inferred from homology"/>
<dbReference type="Gene3D" id="2.60.40.1180">
    <property type="entry name" value="Golgi alpha-mannosidase II"/>
    <property type="match status" value="1"/>
</dbReference>
<keyword evidence="6" id="KW-1185">Reference proteome</keyword>
<dbReference type="GO" id="GO:0004556">
    <property type="term" value="F:alpha-amylase activity"/>
    <property type="evidence" value="ECO:0007669"/>
    <property type="project" value="TreeGrafter"/>
</dbReference>
<evidence type="ECO:0000313" key="5">
    <source>
        <dbReference type="EMBL" id="PDW02594.1"/>
    </source>
</evidence>
<feature type="domain" description="Glycosyl hydrolase family 13 catalytic" evidence="4">
    <location>
        <begin position="15"/>
        <end position="392"/>
    </location>
</feature>
<dbReference type="Gene3D" id="3.90.400.10">
    <property type="entry name" value="Oligo-1,6-glucosidase, Domain 2"/>
    <property type="match status" value="1"/>
</dbReference>
<dbReference type="PANTHER" id="PTHR10357:SF179">
    <property type="entry name" value="NEUTRAL AND BASIC AMINO ACID TRANSPORT PROTEIN RBAT"/>
    <property type="match status" value="1"/>
</dbReference>
<accession>A0A2A6RHJ2</accession>
<dbReference type="SUPFAM" id="SSF51011">
    <property type="entry name" value="Glycosyl hydrolase domain"/>
    <property type="match status" value="1"/>
</dbReference>
<name>A0A2A6RHJ2_9CHLR</name>
<evidence type="ECO:0000256" key="3">
    <source>
        <dbReference type="ARBA" id="ARBA00023295"/>
    </source>
</evidence>
<evidence type="ECO:0000313" key="6">
    <source>
        <dbReference type="Proteomes" id="UP000220527"/>
    </source>
</evidence>
<dbReference type="CDD" id="cd11331">
    <property type="entry name" value="AmyAc_OligoGlu_like"/>
    <property type="match status" value="1"/>
</dbReference>
<comment type="similarity">
    <text evidence="1">Belongs to the glycosyl hydrolase 13 family.</text>
</comment>
<dbReference type="InterPro" id="IPR006047">
    <property type="entry name" value="GH13_cat_dom"/>
</dbReference>
<dbReference type="InterPro" id="IPR032091">
    <property type="entry name" value="Malt_amylase-like_C"/>
</dbReference>
<evidence type="ECO:0000256" key="2">
    <source>
        <dbReference type="ARBA" id="ARBA00022801"/>
    </source>
</evidence>
<dbReference type="Pfam" id="PF00128">
    <property type="entry name" value="Alpha-amylase"/>
    <property type="match status" value="1"/>
</dbReference>
<evidence type="ECO:0000256" key="1">
    <source>
        <dbReference type="ARBA" id="ARBA00008061"/>
    </source>
</evidence>
<dbReference type="SUPFAM" id="SSF51445">
    <property type="entry name" value="(Trans)glycosidases"/>
    <property type="match status" value="1"/>
</dbReference>
<dbReference type="RefSeq" id="WP_097644567.1">
    <property type="nucleotide sequence ID" value="NZ_NQWI01000060.1"/>
</dbReference>
<dbReference type="Gene3D" id="3.20.20.80">
    <property type="entry name" value="Glycosidases"/>
    <property type="match status" value="1"/>
</dbReference>
<dbReference type="InterPro" id="IPR045857">
    <property type="entry name" value="O16G_dom_2"/>
</dbReference>
<organism evidence="5 6">
    <name type="scientific">Candidatus Viridilinea mediisalina</name>
    <dbReference type="NCBI Taxonomy" id="2024553"/>
    <lineage>
        <taxon>Bacteria</taxon>
        <taxon>Bacillati</taxon>
        <taxon>Chloroflexota</taxon>
        <taxon>Chloroflexia</taxon>
        <taxon>Chloroflexales</taxon>
        <taxon>Chloroflexineae</taxon>
        <taxon>Oscillochloridaceae</taxon>
        <taxon>Candidatus Viridilinea</taxon>
    </lineage>
</organism>
<dbReference type="SMART" id="SM00642">
    <property type="entry name" value="Aamy"/>
    <property type="match status" value="1"/>
</dbReference>
<dbReference type="InterPro" id="IPR017853">
    <property type="entry name" value="GH"/>
</dbReference>